<gene>
    <name evidence="2" type="ORF">WICMUC_001374</name>
</gene>
<feature type="compositionally biased region" description="Low complexity" evidence="1">
    <location>
        <begin position="112"/>
        <end position="131"/>
    </location>
</feature>
<evidence type="ECO:0000313" key="3">
    <source>
        <dbReference type="Proteomes" id="UP000769528"/>
    </source>
</evidence>
<comment type="caution">
    <text evidence="2">The sequence shown here is derived from an EMBL/GenBank/DDBJ whole genome shotgun (WGS) entry which is preliminary data.</text>
</comment>
<protein>
    <submittedName>
        <fullName evidence="2">Uncharacterized protein</fullName>
    </submittedName>
</protein>
<dbReference type="EMBL" id="JAEUBF010000438">
    <property type="protein sequence ID" value="KAH3678565.1"/>
    <property type="molecule type" value="Genomic_DNA"/>
</dbReference>
<dbReference type="AlphaFoldDB" id="A0A9P8PVV1"/>
<reference evidence="2" key="2">
    <citation type="submission" date="2021-01" db="EMBL/GenBank/DDBJ databases">
        <authorList>
            <person name="Schikora-Tamarit M.A."/>
        </authorList>
    </citation>
    <scope>NUCLEOTIDE SEQUENCE</scope>
    <source>
        <strain evidence="2">CBS6341</strain>
    </source>
</reference>
<evidence type="ECO:0000256" key="1">
    <source>
        <dbReference type="SAM" id="MobiDB-lite"/>
    </source>
</evidence>
<accession>A0A9P8PVV1</accession>
<keyword evidence="3" id="KW-1185">Reference proteome</keyword>
<feature type="region of interest" description="Disordered" evidence="1">
    <location>
        <begin position="161"/>
        <end position="181"/>
    </location>
</feature>
<feature type="region of interest" description="Disordered" evidence="1">
    <location>
        <begin position="111"/>
        <end position="131"/>
    </location>
</feature>
<organism evidence="2 3">
    <name type="scientific">Wickerhamomyces mucosus</name>
    <dbReference type="NCBI Taxonomy" id="1378264"/>
    <lineage>
        <taxon>Eukaryota</taxon>
        <taxon>Fungi</taxon>
        <taxon>Dikarya</taxon>
        <taxon>Ascomycota</taxon>
        <taxon>Saccharomycotina</taxon>
        <taxon>Saccharomycetes</taxon>
        <taxon>Phaffomycetales</taxon>
        <taxon>Wickerhamomycetaceae</taxon>
        <taxon>Wickerhamomyces</taxon>
    </lineage>
</organism>
<dbReference type="Proteomes" id="UP000769528">
    <property type="component" value="Unassembled WGS sequence"/>
</dbReference>
<name>A0A9P8PVV1_9ASCO</name>
<proteinExistence type="predicted"/>
<sequence length="243" mass="26456">MSESPTPSTISSFSTSRSNIISSTNELSFIRSNESSINSFESTSLKSTNYNFNKDNDDGISIKSNGSNGKTLNKFKNILNRKRSKSLINPSFSFSSTNSNTEYELGLGLTRPNSIPSTTPSPSISSPIVSNPTSRFKLKRNASISSILPIFNTSSNLNSLSAPPSITSSNSTRDNSISSFSDMEGSISPLFKINENETITSKKIVSQSQIIKNSSVKDEVLDELADEILQKVDITNNVVNWDI</sequence>
<reference evidence="2" key="1">
    <citation type="journal article" date="2021" name="Open Biol.">
        <title>Shared evolutionary footprints suggest mitochondrial oxidative damage underlies multiple complex I losses in fungi.</title>
        <authorList>
            <person name="Schikora-Tamarit M.A."/>
            <person name="Marcet-Houben M."/>
            <person name="Nosek J."/>
            <person name="Gabaldon T."/>
        </authorList>
    </citation>
    <scope>NUCLEOTIDE SEQUENCE</scope>
    <source>
        <strain evidence="2">CBS6341</strain>
    </source>
</reference>
<evidence type="ECO:0000313" key="2">
    <source>
        <dbReference type="EMBL" id="KAH3678565.1"/>
    </source>
</evidence>